<dbReference type="PANTHER" id="PTHR46390:SF1">
    <property type="entry name" value="MANNOSE-1-PHOSPHATE GUANYLYLTRANSFERASE"/>
    <property type="match status" value="1"/>
</dbReference>
<dbReference type="InterPro" id="IPR006375">
    <property type="entry name" value="Man1P_GuaTrfase/Man6P_Isoase"/>
</dbReference>
<dbReference type="Gene3D" id="3.90.550.10">
    <property type="entry name" value="Spore Coat Polysaccharide Biosynthesis Protein SpsA, Chain A"/>
    <property type="match status" value="1"/>
</dbReference>
<evidence type="ECO:0000256" key="1">
    <source>
        <dbReference type="ARBA" id="ARBA00006115"/>
    </source>
</evidence>
<evidence type="ECO:0000313" key="13">
    <source>
        <dbReference type="Proteomes" id="UP001060414"/>
    </source>
</evidence>
<dbReference type="InterPro" id="IPR029044">
    <property type="entry name" value="Nucleotide-diphossugar_trans"/>
</dbReference>
<keyword evidence="6" id="KW-0342">GTP-binding</keyword>
<dbReference type="EC" id="2.7.7.13" evidence="2"/>
<dbReference type="SUPFAM" id="SSF51182">
    <property type="entry name" value="RmlC-like cupins"/>
    <property type="match status" value="1"/>
</dbReference>
<dbReference type="Pfam" id="PF01050">
    <property type="entry name" value="MannoseP_isomer"/>
    <property type="match status" value="1"/>
</dbReference>
<evidence type="ECO:0000256" key="2">
    <source>
        <dbReference type="ARBA" id="ARBA00012387"/>
    </source>
</evidence>
<dbReference type="CDD" id="cd02509">
    <property type="entry name" value="GDP-M1P_Guanylyltransferase"/>
    <property type="match status" value="1"/>
</dbReference>
<accession>A0ABY5ZHQ8</accession>
<evidence type="ECO:0000259" key="11">
    <source>
        <dbReference type="Pfam" id="PF22640"/>
    </source>
</evidence>
<dbReference type="Pfam" id="PF22640">
    <property type="entry name" value="ManC_GMP_beta-helix"/>
    <property type="match status" value="1"/>
</dbReference>
<dbReference type="Pfam" id="PF00483">
    <property type="entry name" value="NTP_transferase"/>
    <property type="match status" value="1"/>
</dbReference>
<gene>
    <name evidence="12" type="ORF">L9S41_13050</name>
</gene>
<keyword evidence="13" id="KW-1185">Reference proteome</keyword>
<dbReference type="NCBIfam" id="TIGR01479">
    <property type="entry name" value="GMP_PMI"/>
    <property type="match status" value="1"/>
</dbReference>
<evidence type="ECO:0000259" key="10">
    <source>
        <dbReference type="Pfam" id="PF01050"/>
    </source>
</evidence>
<evidence type="ECO:0000256" key="4">
    <source>
        <dbReference type="ARBA" id="ARBA00022695"/>
    </source>
</evidence>
<keyword evidence="4 12" id="KW-0548">Nucleotidyltransferase</keyword>
<keyword evidence="12" id="KW-0413">Isomerase</keyword>
<dbReference type="Gene3D" id="2.60.120.10">
    <property type="entry name" value="Jelly Rolls"/>
    <property type="match status" value="1"/>
</dbReference>
<proteinExistence type="inferred from homology"/>
<sequence>MIIPVILSGGAGTRLWPLSRELYPKQLLPLAGEHTMLQETALRLEGLSALGAPLVVCNEAHRFMVAEQMRRIGRTPAAILLEPLGRNTAPAVAVAALQALDGGEDPLLLVLPADHVIAQPEALRAAIESGAPLAREGRLMTFGIVPTAPETGYGYIRADRACPLSFVTGHLLKGKDQGTGMEDATAFAVAQFVEKPDSATAQRYLDSGEYFWNSGMFLFKASRYLEELERLAPAMLRWCRAALEQAVRDLDFIRLDAEAFAACPGNSIDYAVMEKTDAAAVIPLAAGWNDVGSWSALWEIGARDADGNVRRGDVLTSGTRNCYLHAERRLIAAVGLEDHIVVETADAVLVAHRDRVQEVKDIVAQLKAQGREEALLHRRVNRPWGSYEGLVQDGRFQVKRISVNPGASLSRQLHHHRAEHWVVVRGTARVTRGEETFILAENESTFIPLGTEHRLENPGKIPLEMIEVQSGSYLGEDDIVRFEDQYGR</sequence>
<evidence type="ECO:0000256" key="8">
    <source>
        <dbReference type="RuleBase" id="RU004190"/>
    </source>
</evidence>
<dbReference type="InterPro" id="IPR005835">
    <property type="entry name" value="NTP_transferase_dom"/>
</dbReference>
<comment type="catalytic activity">
    <reaction evidence="7">
        <text>alpha-D-mannose 1-phosphate + GTP + H(+) = GDP-alpha-D-mannose + diphosphate</text>
        <dbReference type="Rhea" id="RHEA:15229"/>
        <dbReference type="ChEBI" id="CHEBI:15378"/>
        <dbReference type="ChEBI" id="CHEBI:33019"/>
        <dbReference type="ChEBI" id="CHEBI:37565"/>
        <dbReference type="ChEBI" id="CHEBI:57527"/>
        <dbReference type="ChEBI" id="CHEBI:58409"/>
        <dbReference type="EC" id="2.7.7.13"/>
    </reaction>
</comment>
<evidence type="ECO:0000313" key="12">
    <source>
        <dbReference type="EMBL" id="UWZ78603.1"/>
    </source>
</evidence>
<dbReference type="GO" id="GO:0004476">
    <property type="term" value="F:mannose-6-phosphate isomerase activity"/>
    <property type="evidence" value="ECO:0007669"/>
    <property type="project" value="UniProtKB-EC"/>
</dbReference>
<dbReference type="SUPFAM" id="SSF53448">
    <property type="entry name" value="Nucleotide-diphospho-sugar transferases"/>
    <property type="match status" value="1"/>
</dbReference>
<dbReference type="InterPro" id="IPR054566">
    <property type="entry name" value="ManC/GMP-like_b-helix"/>
</dbReference>
<comment type="similarity">
    <text evidence="1 8">Belongs to the mannose-6-phosphate isomerase type 2 family.</text>
</comment>
<dbReference type="InterPro" id="IPR011051">
    <property type="entry name" value="RmlC_Cupin_sf"/>
</dbReference>
<feature type="domain" description="MannoseP isomerase/GMP-like beta-helix" evidence="11">
    <location>
        <begin position="318"/>
        <end position="366"/>
    </location>
</feature>
<evidence type="ECO:0000259" key="9">
    <source>
        <dbReference type="Pfam" id="PF00483"/>
    </source>
</evidence>
<dbReference type="InterPro" id="IPR051161">
    <property type="entry name" value="Mannose-6P_isomerase_type2"/>
</dbReference>
<name>A0ABY5ZHQ8_9BACT</name>
<dbReference type="GO" id="GO:0004475">
    <property type="term" value="F:mannose-1-phosphate guanylyltransferase (GTP) activity"/>
    <property type="evidence" value="ECO:0007669"/>
    <property type="project" value="UniProtKB-EC"/>
</dbReference>
<dbReference type="RefSeq" id="WP_260746959.1">
    <property type="nucleotide sequence ID" value="NZ_CP092109.1"/>
</dbReference>
<keyword evidence="3 12" id="KW-0808">Transferase</keyword>
<reference evidence="12" key="1">
    <citation type="journal article" date="2022" name="Environ. Microbiol.">
        <title>Geoalkalibacter halelectricus SAP #1 sp. nov. possessing extracellular electron transfer and mineral#reducing capabilities from a haloalkaline environment.</title>
        <authorList>
            <person name="Yadav S."/>
            <person name="Singh R."/>
            <person name="Sundharam S.S."/>
            <person name="Chaudhary S."/>
            <person name="Krishnamurthi S."/>
            <person name="Patil S.A."/>
        </authorList>
    </citation>
    <scope>NUCLEOTIDE SEQUENCE</scope>
    <source>
        <strain evidence="12">SAP-1</strain>
    </source>
</reference>
<dbReference type="InterPro" id="IPR001538">
    <property type="entry name" value="Man6P_isomerase-2_C"/>
</dbReference>
<evidence type="ECO:0000256" key="6">
    <source>
        <dbReference type="ARBA" id="ARBA00023134"/>
    </source>
</evidence>
<feature type="domain" description="Mannose-6-phosphate isomerase type II C-terminal" evidence="10">
    <location>
        <begin position="370"/>
        <end position="484"/>
    </location>
</feature>
<evidence type="ECO:0000256" key="5">
    <source>
        <dbReference type="ARBA" id="ARBA00022741"/>
    </source>
</evidence>
<evidence type="ECO:0000256" key="7">
    <source>
        <dbReference type="ARBA" id="ARBA00047343"/>
    </source>
</evidence>
<evidence type="ECO:0000256" key="3">
    <source>
        <dbReference type="ARBA" id="ARBA00022679"/>
    </source>
</evidence>
<dbReference type="InterPro" id="IPR014710">
    <property type="entry name" value="RmlC-like_jellyroll"/>
</dbReference>
<organism evidence="12 13">
    <name type="scientific">Geoalkalibacter halelectricus</name>
    <dbReference type="NCBI Taxonomy" id="2847045"/>
    <lineage>
        <taxon>Bacteria</taxon>
        <taxon>Pseudomonadati</taxon>
        <taxon>Thermodesulfobacteriota</taxon>
        <taxon>Desulfuromonadia</taxon>
        <taxon>Desulfuromonadales</taxon>
        <taxon>Geoalkalibacteraceae</taxon>
        <taxon>Geoalkalibacter</taxon>
    </lineage>
</organism>
<dbReference type="InterPro" id="IPR049577">
    <property type="entry name" value="GMPP_N"/>
</dbReference>
<protein>
    <recommendedName>
        <fullName evidence="2">mannose-1-phosphate guanylyltransferase</fullName>
        <ecNumber evidence="2">2.7.7.13</ecNumber>
    </recommendedName>
</protein>
<keyword evidence="5" id="KW-0547">Nucleotide-binding</keyword>
<dbReference type="Proteomes" id="UP001060414">
    <property type="component" value="Chromosome"/>
</dbReference>
<dbReference type="CDD" id="cd02213">
    <property type="entry name" value="cupin_PMI_typeII_C"/>
    <property type="match status" value="1"/>
</dbReference>
<feature type="domain" description="Nucleotidyl transferase" evidence="9">
    <location>
        <begin position="4"/>
        <end position="304"/>
    </location>
</feature>
<dbReference type="PANTHER" id="PTHR46390">
    <property type="entry name" value="MANNOSE-1-PHOSPHATE GUANYLYLTRANSFERASE"/>
    <property type="match status" value="1"/>
</dbReference>
<dbReference type="EMBL" id="CP092109">
    <property type="protein sequence ID" value="UWZ78603.1"/>
    <property type="molecule type" value="Genomic_DNA"/>
</dbReference>